<proteinExistence type="predicted"/>
<name>A0ABP8D8B0_9ACTN</name>
<gene>
    <name evidence="3" type="ORF">GCM10022255_033450</name>
</gene>
<keyword evidence="4" id="KW-1185">Reference proteome</keyword>
<reference evidence="4" key="1">
    <citation type="journal article" date="2019" name="Int. J. Syst. Evol. Microbiol.">
        <title>The Global Catalogue of Microorganisms (GCM) 10K type strain sequencing project: providing services to taxonomists for standard genome sequencing and annotation.</title>
        <authorList>
            <consortium name="The Broad Institute Genomics Platform"/>
            <consortium name="The Broad Institute Genome Sequencing Center for Infectious Disease"/>
            <person name="Wu L."/>
            <person name="Ma J."/>
        </authorList>
    </citation>
    <scope>NUCLEOTIDE SEQUENCE [LARGE SCALE GENOMIC DNA]</scope>
    <source>
        <strain evidence="4">JCM 17441</strain>
    </source>
</reference>
<feature type="compositionally biased region" description="Low complexity" evidence="1">
    <location>
        <begin position="166"/>
        <end position="188"/>
    </location>
</feature>
<protein>
    <submittedName>
        <fullName evidence="3">Uncharacterized protein</fullName>
    </submittedName>
</protein>
<comment type="caution">
    <text evidence="3">The sequence shown here is derived from an EMBL/GenBank/DDBJ whole genome shotgun (WGS) entry which is preliminary data.</text>
</comment>
<feature type="compositionally biased region" description="Low complexity" evidence="1">
    <location>
        <begin position="90"/>
        <end position="102"/>
    </location>
</feature>
<organism evidence="3 4">
    <name type="scientific">Dactylosporangium darangshiense</name>
    <dbReference type="NCBI Taxonomy" id="579108"/>
    <lineage>
        <taxon>Bacteria</taxon>
        <taxon>Bacillati</taxon>
        <taxon>Actinomycetota</taxon>
        <taxon>Actinomycetes</taxon>
        <taxon>Micromonosporales</taxon>
        <taxon>Micromonosporaceae</taxon>
        <taxon>Dactylosporangium</taxon>
    </lineage>
</organism>
<feature type="compositionally biased region" description="Pro residues" evidence="1">
    <location>
        <begin position="189"/>
        <end position="201"/>
    </location>
</feature>
<evidence type="ECO:0000313" key="4">
    <source>
        <dbReference type="Proteomes" id="UP001500620"/>
    </source>
</evidence>
<accession>A0ABP8D8B0</accession>
<keyword evidence="2" id="KW-0812">Transmembrane</keyword>
<dbReference type="Proteomes" id="UP001500620">
    <property type="component" value="Unassembled WGS sequence"/>
</dbReference>
<feature type="compositionally biased region" description="Low complexity" evidence="1">
    <location>
        <begin position="143"/>
        <end position="158"/>
    </location>
</feature>
<feature type="region of interest" description="Disordered" evidence="1">
    <location>
        <begin position="86"/>
        <end position="201"/>
    </location>
</feature>
<keyword evidence="2" id="KW-0472">Membrane</keyword>
<evidence type="ECO:0000256" key="1">
    <source>
        <dbReference type="SAM" id="MobiDB-lite"/>
    </source>
</evidence>
<evidence type="ECO:0000256" key="2">
    <source>
        <dbReference type="SAM" id="Phobius"/>
    </source>
</evidence>
<feature type="transmembrane region" description="Helical" evidence="2">
    <location>
        <begin position="35"/>
        <end position="52"/>
    </location>
</feature>
<feature type="compositionally biased region" description="Pro residues" evidence="1">
    <location>
        <begin position="117"/>
        <end position="127"/>
    </location>
</feature>
<keyword evidence="2" id="KW-1133">Transmembrane helix</keyword>
<evidence type="ECO:0000313" key="3">
    <source>
        <dbReference type="EMBL" id="GAA4249414.1"/>
    </source>
</evidence>
<feature type="transmembrane region" description="Helical" evidence="2">
    <location>
        <begin position="12"/>
        <end position="28"/>
    </location>
</feature>
<sequence>MDISGTGGDVLLLFYIVGGLATIVSGLLPGSSKGWRIFSIVAGLIFVVWAGYVLLFGGWILISLKILIAPVLLVVRGVRDWIKKGKESTQPQFQAAAPGQPGAFPPPPQQPQGAYPAPQPGYGPPPVQQGYPQQPAPQPGYGPPVQQGYAPPVPQQAGYPVPQQAGYPVPQQGYAQPQPQPQPQQQGYAPPPQAPFQPPTA</sequence>
<dbReference type="EMBL" id="BAABAT010000007">
    <property type="protein sequence ID" value="GAA4249414.1"/>
    <property type="molecule type" value="Genomic_DNA"/>
</dbReference>